<dbReference type="InterPro" id="IPR055414">
    <property type="entry name" value="LRR_R13L4/SHOC2-like"/>
</dbReference>
<dbReference type="Pfam" id="PF00931">
    <property type="entry name" value="NB-ARC"/>
    <property type="match status" value="1"/>
</dbReference>
<protein>
    <submittedName>
        <fullName evidence="10 11">Disease resistance protein RGA2-like</fullName>
    </submittedName>
</protein>
<dbReference type="GO" id="GO:0051707">
    <property type="term" value="P:response to other organism"/>
    <property type="evidence" value="ECO:0007669"/>
    <property type="project" value="UniProtKB-ARBA"/>
</dbReference>
<dbReference type="GeneID" id="110415458"/>
<evidence type="ECO:0000256" key="3">
    <source>
        <dbReference type="ARBA" id="ARBA00022821"/>
    </source>
</evidence>
<dbReference type="PANTHER" id="PTHR36766:SF67">
    <property type="entry name" value="DISEASE RESISTANCE PROTEIN RGA3"/>
    <property type="match status" value="1"/>
</dbReference>
<dbReference type="SUPFAM" id="SSF52540">
    <property type="entry name" value="P-loop containing nucleoside triphosphate hydrolases"/>
    <property type="match status" value="1"/>
</dbReference>
<dbReference type="Gene3D" id="3.80.10.10">
    <property type="entry name" value="Ribonuclease Inhibitor"/>
    <property type="match status" value="2"/>
</dbReference>
<dbReference type="GO" id="GO:0043531">
    <property type="term" value="F:ADP binding"/>
    <property type="evidence" value="ECO:0007669"/>
    <property type="project" value="InterPro"/>
</dbReference>
<feature type="domain" description="Disease resistance R13L4/SHOC-2-like LRR" evidence="8">
    <location>
        <begin position="568"/>
        <end position="776"/>
    </location>
</feature>
<dbReference type="Pfam" id="PF23598">
    <property type="entry name" value="LRR_14"/>
    <property type="match status" value="1"/>
</dbReference>
<keyword evidence="1" id="KW-0677">Repeat</keyword>
<dbReference type="InterPro" id="IPR041118">
    <property type="entry name" value="Rx_N"/>
</dbReference>
<evidence type="ECO:0000313" key="11">
    <source>
        <dbReference type="RefSeq" id="XP_021282800.1"/>
    </source>
</evidence>
<evidence type="ECO:0000256" key="2">
    <source>
        <dbReference type="ARBA" id="ARBA00022741"/>
    </source>
</evidence>
<keyword evidence="3" id="KW-0611">Plant defense</keyword>
<evidence type="ECO:0000259" key="7">
    <source>
        <dbReference type="Pfam" id="PF23559"/>
    </source>
</evidence>
<dbReference type="Pfam" id="PF18052">
    <property type="entry name" value="Rx_N"/>
    <property type="match status" value="1"/>
</dbReference>
<evidence type="ECO:0000259" key="8">
    <source>
        <dbReference type="Pfam" id="PF23598"/>
    </source>
</evidence>
<dbReference type="CDD" id="cd14798">
    <property type="entry name" value="RX-CC_like"/>
    <property type="match status" value="1"/>
</dbReference>
<dbReference type="InterPro" id="IPR027417">
    <property type="entry name" value="P-loop_NTPase"/>
</dbReference>
<dbReference type="InterPro" id="IPR002182">
    <property type="entry name" value="NB-ARC"/>
</dbReference>
<dbReference type="PRINTS" id="PR00364">
    <property type="entry name" value="DISEASERSIST"/>
</dbReference>
<evidence type="ECO:0000259" key="6">
    <source>
        <dbReference type="Pfam" id="PF18052"/>
    </source>
</evidence>
<evidence type="ECO:0000259" key="5">
    <source>
        <dbReference type="Pfam" id="PF00931"/>
    </source>
</evidence>
<keyword evidence="2" id="KW-0547">Nucleotide-binding</keyword>
<dbReference type="OrthoDB" id="2018467at2759"/>
<dbReference type="Gene3D" id="1.20.5.4130">
    <property type="match status" value="1"/>
</dbReference>
<dbReference type="Proteomes" id="UP000504621">
    <property type="component" value="Unplaced"/>
</dbReference>
<dbReference type="Pfam" id="PF23559">
    <property type="entry name" value="WHD_DRP"/>
    <property type="match status" value="1"/>
</dbReference>
<feature type="domain" description="Disease resistance protein winged helix" evidence="7">
    <location>
        <begin position="427"/>
        <end position="497"/>
    </location>
</feature>
<dbReference type="PANTHER" id="PTHR36766">
    <property type="entry name" value="PLANT BROAD-SPECTRUM MILDEW RESISTANCE PROTEIN RPW8"/>
    <property type="match status" value="1"/>
</dbReference>
<dbReference type="InterPro" id="IPR038005">
    <property type="entry name" value="RX-like_CC"/>
</dbReference>
<gene>
    <name evidence="10 11" type="primary">LOC110415458</name>
</gene>
<reference evidence="10 11" key="1">
    <citation type="submission" date="2025-04" db="UniProtKB">
        <authorList>
            <consortium name="RefSeq"/>
        </authorList>
    </citation>
    <scope>IDENTIFICATION</scope>
    <source>
        <tissue evidence="10 11">Leaf</tissue>
    </source>
</reference>
<accession>A0A6J1A7H5</accession>
<dbReference type="Gene3D" id="1.10.10.10">
    <property type="entry name" value="Winged helix-like DNA-binding domain superfamily/Winged helix DNA-binding domain"/>
    <property type="match status" value="1"/>
</dbReference>
<feature type="domain" description="Disease resistance N-terminal" evidence="6">
    <location>
        <begin position="12"/>
        <end position="94"/>
    </location>
</feature>
<keyword evidence="4" id="KW-0067">ATP-binding</keyword>
<dbReference type="GO" id="GO:0005524">
    <property type="term" value="F:ATP binding"/>
    <property type="evidence" value="ECO:0007669"/>
    <property type="project" value="UniProtKB-KW"/>
</dbReference>
<evidence type="ECO:0000256" key="1">
    <source>
        <dbReference type="ARBA" id="ARBA00022737"/>
    </source>
</evidence>
<name>A0A6J1A7H5_9ROSI</name>
<dbReference type="Gene3D" id="1.10.8.430">
    <property type="entry name" value="Helical domain of apoptotic protease-activating factors"/>
    <property type="match status" value="1"/>
</dbReference>
<dbReference type="AlphaFoldDB" id="A0A6J1A7H5"/>
<keyword evidence="9" id="KW-1185">Reference proteome</keyword>
<feature type="domain" description="NB-ARC" evidence="5">
    <location>
        <begin position="170"/>
        <end position="342"/>
    </location>
</feature>
<proteinExistence type="predicted"/>
<dbReference type="RefSeq" id="XP_021282800.1">
    <property type="nucleotide sequence ID" value="XM_021427125.1"/>
</dbReference>
<organism evidence="9 11">
    <name type="scientific">Herrania umbratica</name>
    <dbReference type="NCBI Taxonomy" id="108875"/>
    <lineage>
        <taxon>Eukaryota</taxon>
        <taxon>Viridiplantae</taxon>
        <taxon>Streptophyta</taxon>
        <taxon>Embryophyta</taxon>
        <taxon>Tracheophyta</taxon>
        <taxon>Spermatophyta</taxon>
        <taxon>Magnoliopsida</taxon>
        <taxon>eudicotyledons</taxon>
        <taxon>Gunneridae</taxon>
        <taxon>Pentapetalae</taxon>
        <taxon>rosids</taxon>
        <taxon>malvids</taxon>
        <taxon>Malvales</taxon>
        <taxon>Malvaceae</taxon>
        <taxon>Byttnerioideae</taxon>
        <taxon>Herrania</taxon>
    </lineage>
</organism>
<evidence type="ECO:0000313" key="9">
    <source>
        <dbReference type="Proteomes" id="UP000504621"/>
    </source>
</evidence>
<dbReference type="InterPro" id="IPR032675">
    <property type="entry name" value="LRR_dom_sf"/>
</dbReference>
<dbReference type="SUPFAM" id="SSF52058">
    <property type="entry name" value="L domain-like"/>
    <property type="match status" value="1"/>
</dbReference>
<dbReference type="InterPro" id="IPR042197">
    <property type="entry name" value="Apaf_helical"/>
</dbReference>
<evidence type="ECO:0000313" key="10">
    <source>
        <dbReference type="RefSeq" id="XP_021282799.1"/>
    </source>
</evidence>
<dbReference type="FunFam" id="1.10.10.10:FF:000322">
    <property type="entry name" value="Probable disease resistance protein At1g63360"/>
    <property type="match status" value="1"/>
</dbReference>
<dbReference type="InterPro" id="IPR036388">
    <property type="entry name" value="WH-like_DNA-bd_sf"/>
</dbReference>
<evidence type="ECO:0000256" key="4">
    <source>
        <dbReference type="ARBA" id="ARBA00022840"/>
    </source>
</evidence>
<dbReference type="RefSeq" id="XP_021282799.1">
    <property type="nucleotide sequence ID" value="XM_021427124.1"/>
</dbReference>
<dbReference type="Gene3D" id="3.40.50.300">
    <property type="entry name" value="P-loop containing nucleotide triphosphate hydrolases"/>
    <property type="match status" value="1"/>
</dbReference>
<dbReference type="GO" id="GO:0006952">
    <property type="term" value="P:defense response"/>
    <property type="evidence" value="ECO:0007669"/>
    <property type="project" value="UniProtKB-KW"/>
</dbReference>
<sequence length="861" mass="99390">MAESFLFNTAERVLEKIALLAVEEVRLAFNVENDLEELQDTMTRIKAVLLDAERQQHQNEALRLSIWKLRDLFYDAEDVIDEIECEALRKEVVNYPSTSIKVRCLPSCFVPLAFSSKMGHKIKEINKRIDKIATEWDRFNLGQQVDNRRVIHRETHSFVNSSDVIGRDEDRENIINLLKEPSDESGNIPVIPIVGIGGLGKTTLAQCVYNDEWVIKLFALRIWVCVSEEFDLRRLLKEMIYSISKKTCDDSKIDTLQTQLRSLVKDENFLLVLDDVWNEDRVKWIEFKNLLMSKGNLSRSKIIMTTRSLKVASIMSSCDPYVLKGLSHENCMTLFTKWAFKDGDEGRYPNLMRIGEKIVEKCKGVPLAVRTLGSLLFSKTDEHEWILLRDNEIWRLDQSENDILPVLKLSYHYLPSHLQRCFTYLSLFPKDYLYDTDYIIQFWMANGLLASSNQNEEWEDIGITYFKELWLRCFVQDVTDCGSFYRFKMHDLIHDLALKVSHTECLTVNRQPIKVVEKIRHLSFSADSPLGVPQSLKKLKRVRTIVVPPLPFSTENRSIDESFVNACILNFKYLRLLDLSYTLLEELPESIGTLKHLRYLDLSLCRRMRKIPSSICKLQSLLTLRLFGVPLIEVPENLQSLISLRFLEITTDALLLRDIQPGCWSALQLLHLSKCDRLESIFDGMQHLTSLRRLAIHECVRLISLPRSLKFLTKLEEILIGGCPKINLCMEAEEAEDQDLHLSLKTFSISDLYALTDLPRLLLEGSASTLQSLHIACCKNFEVLPEWLQNLTSLQKLEIGYCPKLSSLPEGMDRLTALTQLKIKGCRTLSKRCGRVGGADWPKISHVQEVEVDLWWSFQSE</sequence>
<dbReference type="InterPro" id="IPR058922">
    <property type="entry name" value="WHD_DRP"/>
</dbReference>